<keyword evidence="9" id="KW-0961">Cell wall biogenesis/degradation</keyword>
<dbReference type="CDD" id="cd03785">
    <property type="entry name" value="GT28_MurG"/>
    <property type="match status" value="1"/>
</dbReference>
<accession>A0A6J6SQ96</accession>
<evidence type="ECO:0000259" key="11">
    <source>
        <dbReference type="Pfam" id="PF03033"/>
    </source>
</evidence>
<evidence type="ECO:0000256" key="8">
    <source>
        <dbReference type="ARBA" id="ARBA00023306"/>
    </source>
</evidence>
<feature type="transmembrane region" description="Helical" evidence="10">
    <location>
        <begin position="75"/>
        <end position="99"/>
    </location>
</feature>
<evidence type="ECO:0000313" key="13">
    <source>
        <dbReference type="EMBL" id="CAB4736707.1"/>
    </source>
</evidence>
<dbReference type="EMBL" id="CAFBMM010000004">
    <property type="protein sequence ID" value="CAB4896833.1"/>
    <property type="molecule type" value="Genomic_DNA"/>
</dbReference>
<dbReference type="Pfam" id="PF04101">
    <property type="entry name" value="Glyco_tran_28_C"/>
    <property type="match status" value="1"/>
</dbReference>
<gene>
    <name evidence="13" type="ORF">UFOPK2683_01625</name>
    <name evidence="14" type="ORF">UFOPK3605_00249</name>
    <name evidence="15" type="ORF">UFOPK3897_01312</name>
    <name evidence="16" type="ORF">UFOPK4121_00382</name>
</gene>
<dbReference type="GO" id="GO:0051301">
    <property type="term" value="P:cell division"/>
    <property type="evidence" value="ECO:0007669"/>
    <property type="project" value="UniProtKB-KW"/>
</dbReference>
<evidence type="ECO:0000256" key="7">
    <source>
        <dbReference type="ARBA" id="ARBA00023136"/>
    </source>
</evidence>
<dbReference type="SUPFAM" id="SSF53756">
    <property type="entry name" value="UDP-Glycosyltransferase/glycogen phosphorylase"/>
    <property type="match status" value="1"/>
</dbReference>
<keyword evidence="10" id="KW-0812">Transmembrane</keyword>
<evidence type="ECO:0000259" key="12">
    <source>
        <dbReference type="Pfam" id="PF04101"/>
    </source>
</evidence>
<keyword evidence="3" id="KW-0328">Glycosyltransferase</keyword>
<dbReference type="PANTHER" id="PTHR21015:SF22">
    <property type="entry name" value="GLYCOSYLTRANSFERASE"/>
    <property type="match status" value="1"/>
</dbReference>
<keyword evidence="8" id="KW-0131">Cell cycle</keyword>
<organism evidence="13">
    <name type="scientific">freshwater metagenome</name>
    <dbReference type="NCBI Taxonomy" id="449393"/>
    <lineage>
        <taxon>unclassified sequences</taxon>
        <taxon>metagenomes</taxon>
        <taxon>ecological metagenomes</taxon>
    </lineage>
</organism>
<evidence type="ECO:0000256" key="10">
    <source>
        <dbReference type="SAM" id="Phobius"/>
    </source>
</evidence>
<keyword evidence="1" id="KW-1003">Cell membrane</keyword>
<evidence type="ECO:0000313" key="15">
    <source>
        <dbReference type="EMBL" id="CAB4984388.1"/>
    </source>
</evidence>
<dbReference type="HAMAP" id="MF_00033">
    <property type="entry name" value="MurG"/>
    <property type="match status" value="1"/>
</dbReference>
<dbReference type="GO" id="GO:0009252">
    <property type="term" value="P:peptidoglycan biosynthetic process"/>
    <property type="evidence" value="ECO:0007669"/>
    <property type="project" value="UniProtKB-KW"/>
</dbReference>
<name>A0A6J6SQ96_9ZZZZ</name>
<keyword evidence="6" id="KW-0573">Peptidoglycan synthesis</keyword>
<keyword evidence="7 10" id="KW-0472">Membrane</keyword>
<evidence type="ECO:0000256" key="6">
    <source>
        <dbReference type="ARBA" id="ARBA00022984"/>
    </source>
</evidence>
<evidence type="ECO:0000256" key="5">
    <source>
        <dbReference type="ARBA" id="ARBA00022960"/>
    </source>
</evidence>
<evidence type="ECO:0000313" key="16">
    <source>
        <dbReference type="EMBL" id="CAB5016544.1"/>
    </source>
</evidence>
<evidence type="ECO:0000256" key="1">
    <source>
        <dbReference type="ARBA" id="ARBA00022475"/>
    </source>
</evidence>
<dbReference type="GO" id="GO:0050511">
    <property type="term" value="F:undecaprenyldiphospho-muramoylpentapeptide beta-N-acetylglucosaminyltransferase activity"/>
    <property type="evidence" value="ECO:0007669"/>
    <property type="project" value="InterPro"/>
</dbReference>
<dbReference type="EMBL" id="CAFBOF010000037">
    <property type="protein sequence ID" value="CAB4984388.1"/>
    <property type="molecule type" value="Genomic_DNA"/>
</dbReference>
<dbReference type="AlphaFoldDB" id="A0A6J6SQ96"/>
<dbReference type="GO" id="GO:0005975">
    <property type="term" value="P:carbohydrate metabolic process"/>
    <property type="evidence" value="ECO:0007669"/>
    <property type="project" value="InterPro"/>
</dbReference>
<dbReference type="GO" id="GO:0071555">
    <property type="term" value="P:cell wall organization"/>
    <property type="evidence" value="ECO:0007669"/>
    <property type="project" value="UniProtKB-KW"/>
</dbReference>
<evidence type="ECO:0000256" key="4">
    <source>
        <dbReference type="ARBA" id="ARBA00022679"/>
    </source>
</evidence>
<keyword evidence="2" id="KW-0132">Cell division</keyword>
<keyword evidence="4" id="KW-0808">Transferase</keyword>
<feature type="domain" description="Glycosyl transferase family 28 C-terminal" evidence="12">
    <location>
        <begin position="188"/>
        <end position="355"/>
    </location>
</feature>
<keyword evidence="10" id="KW-1133">Transmembrane helix</keyword>
<dbReference type="Gene3D" id="3.40.50.2000">
    <property type="entry name" value="Glycogen Phosphorylase B"/>
    <property type="match status" value="2"/>
</dbReference>
<dbReference type="InterPro" id="IPR006009">
    <property type="entry name" value="GlcNAc_MurG"/>
</dbReference>
<dbReference type="EMBL" id="CAEZYK010000144">
    <property type="protein sequence ID" value="CAB4736707.1"/>
    <property type="molecule type" value="Genomic_DNA"/>
</dbReference>
<dbReference type="InterPro" id="IPR004276">
    <property type="entry name" value="GlycoTrans_28_N"/>
</dbReference>
<dbReference type="GO" id="GO:0008360">
    <property type="term" value="P:regulation of cell shape"/>
    <property type="evidence" value="ECO:0007669"/>
    <property type="project" value="UniProtKB-KW"/>
</dbReference>
<dbReference type="InterPro" id="IPR007235">
    <property type="entry name" value="Glyco_trans_28_C"/>
</dbReference>
<feature type="domain" description="Glycosyltransferase family 28 N-terminal" evidence="11">
    <location>
        <begin position="8"/>
        <end position="146"/>
    </location>
</feature>
<dbReference type="PANTHER" id="PTHR21015">
    <property type="entry name" value="UDP-N-ACETYLGLUCOSAMINE--N-ACETYLMURAMYL-(PENTAPEPTIDE) PYROPHOSPHORYL-UNDECAPRENOL N-ACETYLGLUCOSAMINE TRANSFERASE 1"/>
    <property type="match status" value="1"/>
</dbReference>
<protein>
    <submittedName>
        <fullName evidence="13">Unannotated protein</fullName>
    </submittedName>
</protein>
<keyword evidence="5" id="KW-0133">Cell shape</keyword>
<sequence>MKIKSQRILIVGGGTGGHVYPALAVANELVKQGVSKTAIRFIGARRGLEATVIPAAGFSIDLLSGRGLKRSFSPLALLANAAAIFGISVACVKAIWIVGRFRPTVVFGVGGYASWPGILAARIWFKPTVIHEQNVAPGLINRLAVRLGAVPTVSLPGTALPGAHITGNPVRPELFSINHDSDVNPPLVVITGGSLGARRLNDAGLDLYARWRARQDIAIQLITGPADFDRCTEKMQEQRKDDDYLNFSIVRYEKNMAEIYSRSTIIVSRSGATTCAELSASASAAILVPFPRATDDHQSRNAQALVDVGAAVVINDQELTGERLGWELRSILDDPARIDRMRQASALLAQPEASARVVEVIERVGRG</sequence>
<evidence type="ECO:0000313" key="14">
    <source>
        <dbReference type="EMBL" id="CAB4896833.1"/>
    </source>
</evidence>
<dbReference type="EMBL" id="CAFBPQ010000006">
    <property type="protein sequence ID" value="CAB5016544.1"/>
    <property type="molecule type" value="Genomic_DNA"/>
</dbReference>
<reference evidence="13" key="1">
    <citation type="submission" date="2020-05" db="EMBL/GenBank/DDBJ databases">
        <authorList>
            <person name="Chiriac C."/>
            <person name="Salcher M."/>
            <person name="Ghai R."/>
            <person name="Kavagutti S V."/>
        </authorList>
    </citation>
    <scope>NUCLEOTIDE SEQUENCE</scope>
</reference>
<evidence type="ECO:0000256" key="2">
    <source>
        <dbReference type="ARBA" id="ARBA00022618"/>
    </source>
</evidence>
<proteinExistence type="inferred from homology"/>
<evidence type="ECO:0000256" key="3">
    <source>
        <dbReference type="ARBA" id="ARBA00022676"/>
    </source>
</evidence>
<dbReference type="Pfam" id="PF03033">
    <property type="entry name" value="Glyco_transf_28"/>
    <property type="match status" value="1"/>
</dbReference>
<evidence type="ECO:0000256" key="9">
    <source>
        <dbReference type="ARBA" id="ARBA00023316"/>
    </source>
</evidence>